<keyword evidence="1" id="KW-1133">Transmembrane helix</keyword>
<organism evidence="3 4">
    <name type="scientific">Salinisphaera orenii MK-B5</name>
    <dbReference type="NCBI Taxonomy" id="856730"/>
    <lineage>
        <taxon>Bacteria</taxon>
        <taxon>Pseudomonadati</taxon>
        <taxon>Pseudomonadota</taxon>
        <taxon>Gammaproteobacteria</taxon>
        <taxon>Salinisphaerales</taxon>
        <taxon>Salinisphaeraceae</taxon>
        <taxon>Salinisphaera</taxon>
    </lineage>
</organism>
<evidence type="ECO:0000256" key="1">
    <source>
        <dbReference type="SAM" id="Phobius"/>
    </source>
</evidence>
<evidence type="ECO:0000313" key="4">
    <source>
        <dbReference type="Proteomes" id="UP000283993"/>
    </source>
</evidence>
<feature type="transmembrane region" description="Helical" evidence="1">
    <location>
        <begin position="64"/>
        <end position="85"/>
    </location>
</feature>
<accession>A0A423PY27</accession>
<keyword evidence="3" id="KW-0540">Nuclease</keyword>
<dbReference type="Gene3D" id="3.60.10.10">
    <property type="entry name" value="Endonuclease/exonuclease/phosphatase"/>
    <property type="match status" value="1"/>
</dbReference>
<dbReference type="Pfam" id="PF03372">
    <property type="entry name" value="Exo_endo_phos"/>
    <property type="match status" value="1"/>
</dbReference>
<name>A0A423PY27_9GAMM</name>
<dbReference type="InterPro" id="IPR036691">
    <property type="entry name" value="Endo/exonu/phosph_ase_sf"/>
</dbReference>
<gene>
    <name evidence="3" type="ORF">SAOR_01315</name>
</gene>
<dbReference type="GO" id="GO:0004519">
    <property type="term" value="F:endonuclease activity"/>
    <property type="evidence" value="ECO:0007669"/>
    <property type="project" value="UniProtKB-KW"/>
</dbReference>
<dbReference type="InterPro" id="IPR005135">
    <property type="entry name" value="Endo/exonuclease/phosphatase"/>
</dbReference>
<comment type="caution">
    <text evidence="3">The sequence shown here is derived from an EMBL/GenBank/DDBJ whole genome shotgun (WGS) entry which is preliminary data.</text>
</comment>
<evidence type="ECO:0000313" key="3">
    <source>
        <dbReference type="EMBL" id="ROO30483.1"/>
    </source>
</evidence>
<dbReference type="Proteomes" id="UP000283993">
    <property type="component" value="Unassembled WGS sequence"/>
</dbReference>
<dbReference type="RefSeq" id="WP_123629861.1">
    <property type="nucleotide sequence ID" value="NZ_AYKH01000001.1"/>
</dbReference>
<keyword evidence="1" id="KW-0812">Transmembrane</keyword>
<feature type="domain" description="Endonuclease/exonuclease/phosphatase" evidence="2">
    <location>
        <begin position="107"/>
        <end position="311"/>
    </location>
</feature>
<reference evidence="3 4" key="1">
    <citation type="submission" date="2013-10" db="EMBL/GenBank/DDBJ databases">
        <title>Salinisphaera orenii MK-B5 Genome Sequencing.</title>
        <authorList>
            <person name="Lai Q."/>
            <person name="Li C."/>
            <person name="Shao Z."/>
        </authorList>
    </citation>
    <scope>NUCLEOTIDE SEQUENCE [LARGE SCALE GENOMIC DNA]</scope>
    <source>
        <strain evidence="3 4">MK-B5</strain>
    </source>
</reference>
<evidence type="ECO:0000259" key="2">
    <source>
        <dbReference type="Pfam" id="PF03372"/>
    </source>
</evidence>
<keyword evidence="3" id="KW-0255">Endonuclease</keyword>
<dbReference type="AlphaFoldDB" id="A0A423PY27"/>
<sequence>MRLFLFILVVLAGLTLCGASLLPLIDSDRWWVRFADFPRLQLAILLGALVLVSMTFLRRYPKTAASLIVAMLIVIVHHAVVLWPYRPTGSRLAQQNCPSEGRLSVMVANVQLSNNPNGRLLEQVHRARPDVLLILEANDDWTEALAPLAETMPHRQIHTTGSYFGIALYSRLPLVSPEVRYLAGQNTPQIVTGLELRTGEVVDFLGVHPRPPHPSQSALGRDAVLLKAGLLLRDADRPGVIAGDLNATPWESAVGDMQRLARLVDPRAGYGYLPTYDANSWWMAWPLDHVFYESGFAATRLALGERFGSDHYPYIARLCRVEPGRSDPPGTADPKLVEQARSVIQRARRQADKQRADDGAG</sequence>
<keyword evidence="3" id="KW-0378">Hydrolase</keyword>
<dbReference type="SUPFAM" id="SSF56219">
    <property type="entry name" value="DNase I-like"/>
    <property type="match status" value="1"/>
</dbReference>
<dbReference type="EMBL" id="AYKH01000001">
    <property type="protein sequence ID" value="ROO30483.1"/>
    <property type="molecule type" value="Genomic_DNA"/>
</dbReference>
<proteinExistence type="predicted"/>
<protein>
    <submittedName>
        <fullName evidence="3">Endonuclease</fullName>
    </submittedName>
</protein>
<keyword evidence="4" id="KW-1185">Reference proteome</keyword>
<feature type="transmembrane region" description="Helical" evidence="1">
    <location>
        <begin position="38"/>
        <end position="57"/>
    </location>
</feature>
<keyword evidence="1" id="KW-0472">Membrane</keyword>